<organism evidence="2 3">
    <name type="scientific">Thermofilum pendens (strain DSM 2475 / Hrk 5)</name>
    <dbReference type="NCBI Taxonomy" id="368408"/>
    <lineage>
        <taxon>Archaea</taxon>
        <taxon>Thermoproteota</taxon>
        <taxon>Thermoprotei</taxon>
        <taxon>Thermofilales</taxon>
        <taxon>Thermofilaceae</taxon>
        <taxon>Thermofilum</taxon>
    </lineage>
</organism>
<sequence length="353" mass="40262">MEKYPFLSPSGRRGYVRSFSDYIEVEYEGEPSSLYLWSQGSGSLYRGSTGFFKSVYEPPLAEKGWSTEAPVEDRVAEVARRHGEKLKGKHVMADLSGGKDSTANLYLLTKLQEIVGFKVTAVYVHMPYLEPVENIAFAEKVASRLGVDLRIVEPDRRKLEFYLLREGLPKRGDRWCTYLKTRALREAKKEIGAEVEAKAERALEAGKRYERLSGLAKRKVYFNGGVVNLVHDLSAAEVAGIVRRAGLVHPHYLQGLPRVSCRFCPYRGLYELEVSSKHEVEDEGLVEWVMARTYRNYYSSVTPLETFLELHLWRYTPSVARLRVLEAGYVDPDSKISLSEARKMFSWIWVGKA</sequence>
<dbReference type="RefSeq" id="WP_011751828.1">
    <property type="nucleotide sequence ID" value="NC_008698.1"/>
</dbReference>
<dbReference type="Gene3D" id="3.40.50.620">
    <property type="entry name" value="HUPs"/>
    <property type="match status" value="1"/>
</dbReference>
<dbReference type="KEGG" id="tpe:Tpen_0153"/>
<dbReference type="GO" id="GO:0003824">
    <property type="term" value="F:catalytic activity"/>
    <property type="evidence" value="ECO:0007669"/>
    <property type="project" value="InterPro"/>
</dbReference>
<dbReference type="STRING" id="368408.Tpen_0153"/>
<keyword evidence="3" id="KW-1185">Reference proteome</keyword>
<feature type="domain" description="Phosphoadenosine phosphosulphate reductase" evidence="1">
    <location>
        <begin position="93"/>
        <end position="210"/>
    </location>
</feature>
<protein>
    <submittedName>
        <fullName evidence="2">Phosphoadenosine phosphosulfate reductase</fullName>
    </submittedName>
</protein>
<dbReference type="SUPFAM" id="SSF52402">
    <property type="entry name" value="Adenine nucleotide alpha hydrolases-like"/>
    <property type="match status" value="1"/>
</dbReference>
<dbReference type="Proteomes" id="UP000000641">
    <property type="component" value="Chromosome"/>
</dbReference>
<evidence type="ECO:0000313" key="2">
    <source>
        <dbReference type="EMBL" id="ABL77563.1"/>
    </source>
</evidence>
<reference evidence="3" key="1">
    <citation type="journal article" date="2008" name="J. Bacteriol.">
        <title>Genome sequence of Thermofilum pendens reveals an exceptional loss of biosynthetic pathways without genome reduction.</title>
        <authorList>
            <person name="Anderson I."/>
            <person name="Rodriguez J."/>
            <person name="Susanti D."/>
            <person name="Porat I."/>
            <person name="Reich C."/>
            <person name="Ulrich L.E."/>
            <person name="Elkins J.G."/>
            <person name="Mavromatis K."/>
            <person name="Lykidis A."/>
            <person name="Kim E."/>
            <person name="Thompson L.S."/>
            <person name="Nolan M."/>
            <person name="Land M."/>
            <person name="Copeland A."/>
            <person name="Lapidus A."/>
            <person name="Lucas S."/>
            <person name="Detter C."/>
            <person name="Zhulin I.B."/>
            <person name="Olsen G.J."/>
            <person name="Whitman W."/>
            <person name="Mukhopadhyay B."/>
            <person name="Bristow J."/>
            <person name="Kyrpides N."/>
        </authorList>
    </citation>
    <scope>NUCLEOTIDE SEQUENCE [LARGE SCALE GENOMIC DNA]</scope>
    <source>
        <strain evidence="3">DSM 2475 / Hrk 5</strain>
    </source>
</reference>
<evidence type="ECO:0000259" key="1">
    <source>
        <dbReference type="Pfam" id="PF01507"/>
    </source>
</evidence>
<dbReference type="AlphaFoldDB" id="A1RWI3"/>
<name>A1RWI3_THEPD</name>
<dbReference type="PANTHER" id="PTHR43196:SF2">
    <property type="entry name" value="PHOSPHOADENOSINE PHOSPHOSULFATE REDUCTASE"/>
    <property type="match status" value="1"/>
</dbReference>
<accession>A1RWI3</accession>
<dbReference type="EnsemblBacteria" id="ABL77563">
    <property type="protein sequence ID" value="ABL77563"/>
    <property type="gene ID" value="Tpen_0153"/>
</dbReference>
<dbReference type="Pfam" id="PF01507">
    <property type="entry name" value="PAPS_reduct"/>
    <property type="match status" value="1"/>
</dbReference>
<dbReference type="HOGENOM" id="CLU_743183_0_0_2"/>
<dbReference type="GeneID" id="4600645"/>
<dbReference type="PANTHER" id="PTHR43196">
    <property type="entry name" value="SULFATE ADENYLYLTRANSFERASE SUBUNIT 2"/>
    <property type="match status" value="1"/>
</dbReference>
<gene>
    <name evidence="2" type="ordered locus">Tpen_0153</name>
</gene>
<dbReference type="InterPro" id="IPR014729">
    <property type="entry name" value="Rossmann-like_a/b/a_fold"/>
</dbReference>
<evidence type="ECO:0000313" key="3">
    <source>
        <dbReference type="Proteomes" id="UP000000641"/>
    </source>
</evidence>
<dbReference type="InterPro" id="IPR002500">
    <property type="entry name" value="PAPS_reduct_dom"/>
</dbReference>
<proteinExistence type="predicted"/>
<dbReference type="eggNOG" id="arCOG00075">
    <property type="taxonomic scope" value="Archaea"/>
</dbReference>
<dbReference type="EMBL" id="CP000505">
    <property type="protein sequence ID" value="ABL77563.1"/>
    <property type="molecule type" value="Genomic_DNA"/>
</dbReference>
<dbReference type="InterPro" id="IPR050128">
    <property type="entry name" value="Sulfate_adenylyltrnsfr_sub2"/>
</dbReference>